<comment type="catalytic activity">
    <reaction evidence="1 12">
        <text>[protein]-peptidylproline (omega=180) = [protein]-peptidylproline (omega=0)</text>
        <dbReference type="Rhea" id="RHEA:16237"/>
        <dbReference type="Rhea" id="RHEA-COMP:10747"/>
        <dbReference type="Rhea" id="RHEA-COMP:10748"/>
        <dbReference type="ChEBI" id="CHEBI:83833"/>
        <dbReference type="ChEBI" id="CHEBI:83834"/>
        <dbReference type="EC" id="5.2.1.8"/>
    </reaction>
</comment>
<keyword evidence="5" id="KW-0963">Cytoplasm</keyword>
<dbReference type="PROSITE" id="PS50198">
    <property type="entry name" value="PPIC_PPIASE_2"/>
    <property type="match status" value="1"/>
</dbReference>
<feature type="domain" description="PpiC" evidence="14">
    <location>
        <begin position="27"/>
        <end position="121"/>
    </location>
</feature>
<dbReference type="Gene3D" id="3.10.50.40">
    <property type="match status" value="1"/>
</dbReference>
<evidence type="ECO:0000256" key="1">
    <source>
        <dbReference type="ARBA" id="ARBA00000971"/>
    </source>
</evidence>
<dbReference type="Pfam" id="PF13616">
    <property type="entry name" value="Rotamase_3"/>
    <property type="match status" value="1"/>
</dbReference>
<evidence type="ECO:0000313" key="15">
    <source>
        <dbReference type="EMBL" id="JAI55836.1"/>
    </source>
</evidence>
<name>A0A0P4VRY7_9HEMI</name>
<keyword evidence="8" id="KW-0206">Cytoskeleton</keyword>
<evidence type="ECO:0000256" key="3">
    <source>
        <dbReference type="ARBA" id="ARBA00004604"/>
    </source>
</evidence>
<dbReference type="EC" id="5.2.1.8" evidence="12"/>
<dbReference type="GO" id="GO:0005730">
    <property type="term" value="C:nucleolus"/>
    <property type="evidence" value="ECO:0007669"/>
    <property type="project" value="UniProtKB-SubCell"/>
</dbReference>
<dbReference type="SUPFAM" id="SSF54534">
    <property type="entry name" value="FKBP-like"/>
    <property type="match status" value="1"/>
</dbReference>
<dbReference type="GO" id="GO:0005819">
    <property type="term" value="C:spindle"/>
    <property type="evidence" value="ECO:0007669"/>
    <property type="project" value="UniProtKB-SubCell"/>
</dbReference>
<dbReference type="GO" id="GO:0003755">
    <property type="term" value="F:peptidyl-prolyl cis-trans isomerase activity"/>
    <property type="evidence" value="ECO:0007669"/>
    <property type="project" value="UniProtKB-UniRule"/>
</dbReference>
<comment type="subcellular location">
    <subcellularLocation>
        <location evidence="2">Cytoplasm</location>
        <location evidence="2">Cytoskeleton</location>
        <location evidence="2">Spindle</location>
    </subcellularLocation>
    <subcellularLocation>
        <location evidence="3">Nucleus</location>
        <location evidence="3">Nucleolus</location>
    </subcellularLocation>
</comment>
<evidence type="ECO:0000256" key="10">
    <source>
        <dbReference type="ARBA" id="ARBA00023242"/>
    </source>
</evidence>
<evidence type="ECO:0000256" key="2">
    <source>
        <dbReference type="ARBA" id="ARBA00004186"/>
    </source>
</evidence>
<keyword evidence="9 11" id="KW-0413">Isomerase</keyword>
<organism evidence="15">
    <name type="scientific">Rhodnius neglectus</name>
    <dbReference type="NCBI Taxonomy" id="72488"/>
    <lineage>
        <taxon>Eukaryota</taxon>
        <taxon>Metazoa</taxon>
        <taxon>Ecdysozoa</taxon>
        <taxon>Arthropoda</taxon>
        <taxon>Hexapoda</taxon>
        <taxon>Insecta</taxon>
        <taxon>Pterygota</taxon>
        <taxon>Neoptera</taxon>
        <taxon>Paraneoptera</taxon>
        <taxon>Hemiptera</taxon>
        <taxon>Heteroptera</taxon>
        <taxon>Panheteroptera</taxon>
        <taxon>Cimicomorpha</taxon>
        <taxon>Reduviidae</taxon>
        <taxon>Triatominae</taxon>
        <taxon>Rhodnius</taxon>
    </lineage>
</organism>
<sequence>MPPTKGKDSGKNKNSKEDQKPKEKKGGTSVKVRHILCEKQSKCLEALEKLKGGTRFDEVATQYSEDKARQGGDLGWMVRGSMVGPFQEAAFNLAPSTVNKPIFTDPPIKTKFGYHIIMVEGKK</sequence>
<accession>A0A0P4VRY7</accession>
<comment type="similarity">
    <text evidence="4">Belongs to the PpiC/parvulin rotamase family. PIN4 subfamily.</text>
</comment>
<dbReference type="InterPro" id="IPR000297">
    <property type="entry name" value="PPIase_PpiC"/>
</dbReference>
<keyword evidence="7" id="KW-0238">DNA-binding</keyword>
<evidence type="ECO:0000256" key="13">
    <source>
        <dbReference type="SAM" id="MobiDB-lite"/>
    </source>
</evidence>
<dbReference type="GO" id="GO:0006364">
    <property type="term" value="P:rRNA processing"/>
    <property type="evidence" value="ECO:0007669"/>
    <property type="project" value="InterPro"/>
</dbReference>
<keyword evidence="10" id="KW-0539">Nucleus</keyword>
<protein>
    <recommendedName>
        <fullName evidence="12">Peptidyl-prolyl cis-trans isomerase</fullName>
        <ecNumber evidence="12">5.2.1.8</ecNumber>
    </recommendedName>
</protein>
<evidence type="ECO:0000259" key="14">
    <source>
        <dbReference type="PROSITE" id="PS50198"/>
    </source>
</evidence>
<dbReference type="InterPro" id="IPR043323">
    <property type="entry name" value="PIN4"/>
</dbReference>
<reference evidence="15" key="1">
    <citation type="journal article" date="2016" name="PLoS Negl. Trop. Dis.">
        <title>A Deep Insight into the Sialome of Rhodnius neglectus, a Vector of Chagas Disease.</title>
        <authorList>
            <person name="Santiago P.B."/>
            <person name="Assumpcao T.C."/>
            <person name="Araujo C.N."/>
            <person name="Bastos I.M."/>
            <person name="Neves D."/>
            <person name="Silva I.G."/>
            <person name="Charneau S."/>
            <person name="Queiroz R.M."/>
            <person name="Raiol T."/>
            <person name="Oliveira J.V."/>
            <person name="Sousa M.V."/>
            <person name="Calvo E."/>
            <person name="Ribeiro J.M."/>
            <person name="Santana J.M."/>
        </authorList>
    </citation>
    <scope>NUCLEOTIDE SEQUENCE</scope>
    <source>
        <tissue evidence="15">Salivary glands</tissue>
    </source>
</reference>
<evidence type="ECO:0000256" key="6">
    <source>
        <dbReference type="ARBA" id="ARBA00023110"/>
    </source>
</evidence>
<dbReference type="EMBL" id="GDKW01000759">
    <property type="protein sequence ID" value="JAI55836.1"/>
    <property type="molecule type" value="mRNA"/>
</dbReference>
<evidence type="ECO:0000256" key="7">
    <source>
        <dbReference type="ARBA" id="ARBA00023125"/>
    </source>
</evidence>
<dbReference type="FunFam" id="3.10.50.40:FF:000015">
    <property type="entry name" value="Peptidyl-prolyl cis-trans isomerase"/>
    <property type="match status" value="1"/>
</dbReference>
<dbReference type="PANTHER" id="PTHR45995">
    <property type="match status" value="1"/>
</dbReference>
<feature type="region of interest" description="Disordered" evidence="13">
    <location>
        <begin position="1"/>
        <end position="31"/>
    </location>
</feature>
<feature type="compositionally biased region" description="Basic and acidic residues" evidence="13">
    <location>
        <begin position="1"/>
        <end position="26"/>
    </location>
</feature>
<dbReference type="AlphaFoldDB" id="A0A0P4VRY7"/>
<evidence type="ECO:0000256" key="8">
    <source>
        <dbReference type="ARBA" id="ARBA00023212"/>
    </source>
</evidence>
<evidence type="ECO:0000256" key="12">
    <source>
        <dbReference type="RuleBase" id="RU363014"/>
    </source>
</evidence>
<evidence type="ECO:0000256" key="9">
    <source>
        <dbReference type="ARBA" id="ARBA00023235"/>
    </source>
</evidence>
<evidence type="ECO:0000256" key="4">
    <source>
        <dbReference type="ARBA" id="ARBA00010242"/>
    </source>
</evidence>
<evidence type="ECO:0000256" key="5">
    <source>
        <dbReference type="ARBA" id="ARBA00022490"/>
    </source>
</evidence>
<evidence type="ECO:0000256" key="11">
    <source>
        <dbReference type="PROSITE-ProRule" id="PRU00278"/>
    </source>
</evidence>
<dbReference type="InterPro" id="IPR046357">
    <property type="entry name" value="PPIase_dom_sf"/>
</dbReference>
<dbReference type="GO" id="GO:0003677">
    <property type="term" value="F:DNA binding"/>
    <property type="evidence" value="ECO:0007669"/>
    <property type="project" value="UniProtKB-KW"/>
</dbReference>
<keyword evidence="6 11" id="KW-0697">Rotamase</keyword>
<proteinExistence type="evidence at transcript level"/>